<dbReference type="Gene3D" id="3.50.50.60">
    <property type="entry name" value="FAD/NAD(P)-binding domain"/>
    <property type="match status" value="2"/>
</dbReference>
<dbReference type="STRING" id="1121419.SAMN05443529_11312"/>
<dbReference type="PROSITE" id="PS00198">
    <property type="entry name" value="4FE4S_FER_1"/>
    <property type="match status" value="1"/>
</dbReference>
<dbReference type="Pfam" id="PF07992">
    <property type="entry name" value="Pyr_redox_2"/>
    <property type="match status" value="1"/>
</dbReference>
<sequence>MMSDKMIPIPFPKLVNWMLEEYKRSHTIFGVSDVKFFQKKNDNQIGLFGETMDTPVGPAAGPHTQLAQNIIASYLSGSRFFELKSVQIMDELEIPKPCILAEDECYNTEWSTELPIMGAFDEYVKAWFALHILQKELFGQSDRRFMFNMSVGYDLKGIQSPKVDEFIEGLKDASNTEIFKACQASLLENVNQFKSVDQAFVEGISPTICTSITLSTMHGCPPAEIEAIIKYLISEKKLHTFVKMNPTLLGYEYVRNTFDKMGYKYIQLKEESFTHDLQFNDGVEMLKRLKVFAKENQKDFGVKMSNTLPVKIGRSELPGEEMYMSGRALYPLTINLAYKLASEFDGDLNISYSGGADAFNIDRIFETGIQPITVATTLLKPGAYLRFKQMADILDPLMGKKASGKLDIEKLKALAESAFADANHIKEKGDLINRKTELKLPVLDCFIAPCTVGCPIEQDVPEYLRLVGEGRFEEAFDVIVAKNPFPFITGTICTHNCMTKCTRLDYDESVHIRGQKLVAAEKGYDAYMQKLPTLKPESTAKVAVIGAGPSGLAAAYFLAKGGLEVTVFDKRAKAGGTVEYVIPDFRISREAIDKDIKLIEKIGVKFEFGIDPNFSVADYKAKGFQYVYLAIGAGKTNNLEIDGDQERIMGAIPFLEAFNADKDALNLGKNVAVVGGGNSAMDAARAALRVKGVENVYIVYRRTKDYMPADHEELIYAEEDGVIFKELLAPVSLSGGVFKCQKMELGQADTSGRRKPVAIAGAYEELAVDTVLSAIGELIDYDLLKQNGITIGEKGQISVNEDTLETNVENVYIGGDALAGPWTVVGAAKHGTVAAKAILEKEQRVFKQEYVNRISFDNEKQLLEIAEKKGVMKPVADHELESERCLECNKVCNICAEVCPNRANLMIPVNGKGLTNLNQILHVDGMCNVCGNCGTFCPYSSEPYKVKLTLFWTEKDFMDSPNVGFYFLDNGSNGEFMLRFEEQITKVKFDQAGNTDVKIDDKIAAFIWTIYKDYEHLYKVLN</sequence>
<dbReference type="Gene3D" id="1.10.1060.10">
    <property type="entry name" value="Alpha-helical ferredoxin"/>
    <property type="match status" value="1"/>
</dbReference>
<dbReference type="PANTHER" id="PTHR42783:SF3">
    <property type="entry name" value="GLUTAMATE SYNTHASE [NADPH] SMALL CHAIN-RELATED"/>
    <property type="match status" value="1"/>
</dbReference>
<feature type="domain" description="Dihydroprymidine dehydrogenase" evidence="5">
    <location>
        <begin position="443"/>
        <end position="514"/>
    </location>
</feature>
<dbReference type="InterPro" id="IPR036188">
    <property type="entry name" value="FAD/NAD-bd_sf"/>
</dbReference>
<dbReference type="InterPro" id="IPR028261">
    <property type="entry name" value="DPD_II"/>
</dbReference>
<dbReference type="SUPFAM" id="SSF54862">
    <property type="entry name" value="4Fe-4S ferredoxins"/>
    <property type="match status" value="1"/>
</dbReference>
<evidence type="ECO:0000259" key="5">
    <source>
        <dbReference type="Pfam" id="PF14691"/>
    </source>
</evidence>
<keyword evidence="1" id="KW-0479">Metal-binding</keyword>
<dbReference type="NCBIfam" id="TIGR03315">
    <property type="entry name" value="Se_ygfK"/>
    <property type="match status" value="1"/>
</dbReference>
<organism evidence="6 7">
    <name type="scientific">Desulfosporosinus hippei DSM 8344</name>
    <dbReference type="NCBI Taxonomy" id="1121419"/>
    <lineage>
        <taxon>Bacteria</taxon>
        <taxon>Bacillati</taxon>
        <taxon>Bacillota</taxon>
        <taxon>Clostridia</taxon>
        <taxon>Eubacteriales</taxon>
        <taxon>Desulfitobacteriaceae</taxon>
        <taxon>Desulfosporosinus</taxon>
    </lineage>
</organism>
<protein>
    <submittedName>
        <fullName evidence="6">Putative selenate reductase</fullName>
    </submittedName>
</protein>
<dbReference type="InterPro" id="IPR017701">
    <property type="entry name" value="Se_rdtase_YgfK"/>
</dbReference>
<name>A0A1G8C5Z9_9FIRM</name>
<keyword evidence="3" id="KW-0411">Iron-sulfur</keyword>
<evidence type="ECO:0000259" key="4">
    <source>
        <dbReference type="Pfam" id="PF07992"/>
    </source>
</evidence>
<dbReference type="GO" id="GO:0046872">
    <property type="term" value="F:metal ion binding"/>
    <property type="evidence" value="ECO:0007669"/>
    <property type="project" value="UniProtKB-KW"/>
</dbReference>
<dbReference type="SUPFAM" id="SSF46548">
    <property type="entry name" value="alpha-helical ferredoxin"/>
    <property type="match status" value="1"/>
</dbReference>
<gene>
    <name evidence="6" type="ORF">SAMN05443529_11312</name>
</gene>
<dbReference type="GO" id="GO:0016491">
    <property type="term" value="F:oxidoreductase activity"/>
    <property type="evidence" value="ECO:0007669"/>
    <property type="project" value="InterPro"/>
</dbReference>
<dbReference type="InterPro" id="IPR017900">
    <property type="entry name" value="4Fe4S_Fe_S_CS"/>
</dbReference>
<dbReference type="SUPFAM" id="SSF51395">
    <property type="entry name" value="FMN-linked oxidoreductases"/>
    <property type="match status" value="1"/>
</dbReference>
<evidence type="ECO:0000256" key="1">
    <source>
        <dbReference type="ARBA" id="ARBA00022723"/>
    </source>
</evidence>
<dbReference type="PANTHER" id="PTHR42783">
    <property type="entry name" value="GLUTAMATE SYNTHASE [NADPH] SMALL CHAIN"/>
    <property type="match status" value="1"/>
</dbReference>
<dbReference type="InterPro" id="IPR023753">
    <property type="entry name" value="FAD/NAD-binding_dom"/>
</dbReference>
<evidence type="ECO:0000313" key="6">
    <source>
        <dbReference type="EMBL" id="SDH40822.1"/>
    </source>
</evidence>
<keyword evidence="7" id="KW-1185">Reference proteome</keyword>
<proteinExistence type="predicted"/>
<dbReference type="GO" id="GO:0051536">
    <property type="term" value="F:iron-sulfur cluster binding"/>
    <property type="evidence" value="ECO:0007669"/>
    <property type="project" value="UniProtKB-KW"/>
</dbReference>
<accession>A0A1G8C5Z9</accession>
<evidence type="ECO:0000313" key="7">
    <source>
        <dbReference type="Proteomes" id="UP000198656"/>
    </source>
</evidence>
<dbReference type="AlphaFoldDB" id="A0A1G8C5Z9"/>
<dbReference type="SUPFAM" id="SSF51971">
    <property type="entry name" value="Nucleotide-binding domain"/>
    <property type="match status" value="2"/>
</dbReference>
<dbReference type="Pfam" id="PF14691">
    <property type="entry name" value="Fer4_20"/>
    <property type="match status" value="1"/>
</dbReference>
<dbReference type="RefSeq" id="WP_092333589.1">
    <property type="nucleotide sequence ID" value="NZ_FNCP01000013.1"/>
</dbReference>
<dbReference type="PRINTS" id="PR00419">
    <property type="entry name" value="ADXRDTASE"/>
</dbReference>
<dbReference type="InterPro" id="IPR009051">
    <property type="entry name" value="Helical_ferredxn"/>
</dbReference>
<keyword evidence="2" id="KW-0408">Iron</keyword>
<evidence type="ECO:0000256" key="3">
    <source>
        <dbReference type="ARBA" id="ARBA00023014"/>
    </source>
</evidence>
<dbReference type="OrthoDB" id="9803192at2"/>
<evidence type="ECO:0000256" key="2">
    <source>
        <dbReference type="ARBA" id="ARBA00023004"/>
    </source>
</evidence>
<dbReference type="Proteomes" id="UP000198656">
    <property type="component" value="Unassembled WGS sequence"/>
</dbReference>
<feature type="domain" description="FAD/NAD(P)-binding" evidence="4">
    <location>
        <begin position="541"/>
        <end position="831"/>
    </location>
</feature>
<reference evidence="7" key="1">
    <citation type="submission" date="2016-10" db="EMBL/GenBank/DDBJ databases">
        <authorList>
            <person name="Varghese N."/>
            <person name="Submissions S."/>
        </authorList>
    </citation>
    <scope>NUCLEOTIDE SEQUENCE [LARGE SCALE GENOMIC DNA]</scope>
    <source>
        <strain evidence="7">DSM 8344</strain>
    </source>
</reference>
<dbReference type="EMBL" id="FNCP01000013">
    <property type="protein sequence ID" value="SDH40822.1"/>
    <property type="molecule type" value="Genomic_DNA"/>
</dbReference>